<feature type="region of interest" description="Disordered" evidence="1">
    <location>
        <begin position="34"/>
        <end position="80"/>
    </location>
</feature>
<dbReference type="EMBL" id="QGKX02000095">
    <property type="protein sequence ID" value="KAF3570059.1"/>
    <property type="molecule type" value="Genomic_DNA"/>
</dbReference>
<sequence>MPQTHHRGGTSPYYLHNGLREPQMSRCHERWRNTRSRATWPGQQNTIIGSKRPDPQWRSPKTKPHAANRRVSPEIAEEEN</sequence>
<evidence type="ECO:0000313" key="3">
    <source>
        <dbReference type="Proteomes" id="UP000712600"/>
    </source>
</evidence>
<reference evidence="2" key="1">
    <citation type="submission" date="2019-12" db="EMBL/GenBank/DDBJ databases">
        <title>Genome sequencing and annotation of Brassica cretica.</title>
        <authorList>
            <person name="Studholme D.J."/>
            <person name="Sarris P."/>
        </authorList>
    </citation>
    <scope>NUCLEOTIDE SEQUENCE</scope>
    <source>
        <strain evidence="2">PFS-109/04</strain>
        <tissue evidence="2">Leaf</tissue>
    </source>
</reference>
<proteinExistence type="predicted"/>
<gene>
    <name evidence="2" type="ORF">F2Q69_00061329</name>
</gene>
<organism evidence="2 3">
    <name type="scientific">Brassica cretica</name>
    <name type="common">Mustard</name>
    <dbReference type="NCBI Taxonomy" id="69181"/>
    <lineage>
        <taxon>Eukaryota</taxon>
        <taxon>Viridiplantae</taxon>
        <taxon>Streptophyta</taxon>
        <taxon>Embryophyta</taxon>
        <taxon>Tracheophyta</taxon>
        <taxon>Spermatophyta</taxon>
        <taxon>Magnoliopsida</taxon>
        <taxon>eudicotyledons</taxon>
        <taxon>Gunneridae</taxon>
        <taxon>Pentapetalae</taxon>
        <taxon>rosids</taxon>
        <taxon>malvids</taxon>
        <taxon>Brassicales</taxon>
        <taxon>Brassicaceae</taxon>
        <taxon>Brassiceae</taxon>
        <taxon>Brassica</taxon>
    </lineage>
</organism>
<evidence type="ECO:0000256" key="1">
    <source>
        <dbReference type="SAM" id="MobiDB-lite"/>
    </source>
</evidence>
<feature type="region of interest" description="Disordered" evidence="1">
    <location>
        <begin position="1"/>
        <end position="21"/>
    </location>
</feature>
<dbReference type="Proteomes" id="UP000712600">
    <property type="component" value="Unassembled WGS sequence"/>
</dbReference>
<comment type="caution">
    <text evidence="2">The sequence shown here is derived from an EMBL/GenBank/DDBJ whole genome shotgun (WGS) entry which is preliminary data.</text>
</comment>
<evidence type="ECO:0000313" key="2">
    <source>
        <dbReference type="EMBL" id="KAF3570059.1"/>
    </source>
</evidence>
<dbReference type="AlphaFoldDB" id="A0A8S9RBB1"/>
<accession>A0A8S9RBB1</accession>
<protein>
    <submittedName>
        <fullName evidence="2">Uncharacterized protein</fullName>
    </submittedName>
</protein>
<name>A0A8S9RBB1_BRACR</name>